<sequence length="139" mass="15202">MMLLTQAAVCLECVPKTAQGQKPATRAWGDLVRLQSTPCRPQAWLATGAGERNQHPEAASSHQSEKSFGKPTLEPPAAWVDVRRVFIPSPPASLQGCCWLCTHRLLSVHQESWQSVASFDESRAAGVPRMAINLLARCK</sequence>
<keyword evidence="3" id="KW-1185">Reference proteome</keyword>
<evidence type="ECO:0000256" key="1">
    <source>
        <dbReference type="SAM" id="MobiDB-lite"/>
    </source>
</evidence>
<name>A0AAV7U159_PLEWA</name>
<protein>
    <submittedName>
        <fullName evidence="2">Uncharacterized protein</fullName>
    </submittedName>
</protein>
<dbReference type="EMBL" id="JANPWB010000006">
    <property type="protein sequence ID" value="KAJ1182416.1"/>
    <property type="molecule type" value="Genomic_DNA"/>
</dbReference>
<gene>
    <name evidence="2" type="ORF">NDU88_007606</name>
</gene>
<reference evidence="2" key="1">
    <citation type="journal article" date="2022" name="bioRxiv">
        <title>Sequencing and chromosome-scale assembly of the giantPleurodeles waltlgenome.</title>
        <authorList>
            <person name="Brown T."/>
            <person name="Elewa A."/>
            <person name="Iarovenko S."/>
            <person name="Subramanian E."/>
            <person name="Araus A.J."/>
            <person name="Petzold A."/>
            <person name="Susuki M."/>
            <person name="Suzuki K.-i.T."/>
            <person name="Hayashi T."/>
            <person name="Toyoda A."/>
            <person name="Oliveira C."/>
            <person name="Osipova E."/>
            <person name="Leigh N.D."/>
            <person name="Simon A."/>
            <person name="Yun M.H."/>
        </authorList>
    </citation>
    <scope>NUCLEOTIDE SEQUENCE</scope>
    <source>
        <strain evidence="2">20211129_DDA</strain>
        <tissue evidence="2">Liver</tissue>
    </source>
</reference>
<comment type="caution">
    <text evidence="2">The sequence shown here is derived from an EMBL/GenBank/DDBJ whole genome shotgun (WGS) entry which is preliminary data.</text>
</comment>
<accession>A0AAV7U159</accession>
<dbReference type="Proteomes" id="UP001066276">
    <property type="component" value="Chromosome 3_2"/>
</dbReference>
<proteinExistence type="predicted"/>
<evidence type="ECO:0000313" key="2">
    <source>
        <dbReference type="EMBL" id="KAJ1182416.1"/>
    </source>
</evidence>
<dbReference type="AlphaFoldDB" id="A0AAV7U159"/>
<organism evidence="2 3">
    <name type="scientific">Pleurodeles waltl</name>
    <name type="common">Iberian ribbed newt</name>
    <dbReference type="NCBI Taxonomy" id="8319"/>
    <lineage>
        <taxon>Eukaryota</taxon>
        <taxon>Metazoa</taxon>
        <taxon>Chordata</taxon>
        <taxon>Craniata</taxon>
        <taxon>Vertebrata</taxon>
        <taxon>Euteleostomi</taxon>
        <taxon>Amphibia</taxon>
        <taxon>Batrachia</taxon>
        <taxon>Caudata</taxon>
        <taxon>Salamandroidea</taxon>
        <taxon>Salamandridae</taxon>
        <taxon>Pleurodelinae</taxon>
        <taxon>Pleurodeles</taxon>
    </lineage>
</organism>
<evidence type="ECO:0000313" key="3">
    <source>
        <dbReference type="Proteomes" id="UP001066276"/>
    </source>
</evidence>
<feature type="region of interest" description="Disordered" evidence="1">
    <location>
        <begin position="47"/>
        <end position="73"/>
    </location>
</feature>